<dbReference type="CDD" id="cd00299">
    <property type="entry name" value="GST_C_family"/>
    <property type="match status" value="1"/>
</dbReference>
<dbReference type="EMBL" id="CP039865">
    <property type="protein sequence ID" value="QCK85844.1"/>
    <property type="molecule type" value="Genomic_DNA"/>
</dbReference>
<feature type="domain" description="GST N-terminal" evidence="2">
    <location>
        <begin position="1"/>
        <end position="78"/>
    </location>
</feature>
<dbReference type="PROSITE" id="PS50404">
    <property type="entry name" value="GST_NTER"/>
    <property type="match status" value="1"/>
</dbReference>
<dbReference type="InterPro" id="IPR040079">
    <property type="entry name" value="Glutathione_S-Trfase"/>
</dbReference>
<gene>
    <name evidence="4" type="ORF">E8L99_08755</name>
</gene>
<dbReference type="Pfam" id="PF00043">
    <property type="entry name" value="GST_C"/>
    <property type="match status" value="1"/>
</dbReference>
<keyword evidence="5" id="KW-1185">Reference proteome</keyword>
<dbReference type="GO" id="GO:0004364">
    <property type="term" value="F:glutathione transferase activity"/>
    <property type="evidence" value="ECO:0007669"/>
    <property type="project" value="TreeGrafter"/>
</dbReference>
<dbReference type="InterPro" id="IPR004046">
    <property type="entry name" value="GST_C"/>
</dbReference>
<reference evidence="4 5" key="1">
    <citation type="submission" date="2019-04" db="EMBL/GenBank/DDBJ databases">
        <title>Phreatobacter aquaticus sp. nov.</title>
        <authorList>
            <person name="Choi A."/>
            <person name="Baek K."/>
        </authorList>
    </citation>
    <scope>NUCLEOTIDE SEQUENCE [LARGE SCALE GENOMIC DNA]</scope>
    <source>
        <strain evidence="4 5">NMCR1094</strain>
    </source>
</reference>
<evidence type="ECO:0000259" key="2">
    <source>
        <dbReference type="PROSITE" id="PS50404"/>
    </source>
</evidence>
<evidence type="ECO:0000259" key="3">
    <source>
        <dbReference type="PROSITE" id="PS50405"/>
    </source>
</evidence>
<dbReference type="OrthoDB" id="9794721at2"/>
<dbReference type="Gene3D" id="1.20.1050.10">
    <property type="match status" value="1"/>
</dbReference>
<dbReference type="SUPFAM" id="SSF47616">
    <property type="entry name" value="GST C-terminal domain-like"/>
    <property type="match status" value="1"/>
</dbReference>
<accession>A0A4D7QKF9</accession>
<protein>
    <submittedName>
        <fullName evidence="4">Glutathione S-transferase family protein</fullName>
    </submittedName>
</protein>
<dbReference type="SUPFAM" id="SSF52833">
    <property type="entry name" value="Thioredoxin-like"/>
    <property type="match status" value="1"/>
</dbReference>
<dbReference type="KEGG" id="paqt:E8L99_08755"/>
<name>A0A4D7QKF9_9HYPH</name>
<dbReference type="Proteomes" id="UP000298588">
    <property type="component" value="Chromosome"/>
</dbReference>
<dbReference type="AlphaFoldDB" id="A0A4D7QKF9"/>
<proteinExistence type="predicted"/>
<dbReference type="GO" id="GO:0006749">
    <property type="term" value="P:glutathione metabolic process"/>
    <property type="evidence" value="ECO:0007669"/>
    <property type="project" value="TreeGrafter"/>
</dbReference>
<dbReference type="InterPro" id="IPR036282">
    <property type="entry name" value="Glutathione-S-Trfase_C_sf"/>
</dbReference>
<organism evidence="4 5">
    <name type="scientific">Phreatobacter aquaticus</name>
    <dbReference type="NCBI Taxonomy" id="2570229"/>
    <lineage>
        <taxon>Bacteria</taxon>
        <taxon>Pseudomonadati</taxon>
        <taxon>Pseudomonadota</taxon>
        <taxon>Alphaproteobacteria</taxon>
        <taxon>Hyphomicrobiales</taxon>
        <taxon>Phreatobacteraceae</taxon>
        <taxon>Phreatobacter</taxon>
    </lineage>
</organism>
<keyword evidence="4" id="KW-0808">Transferase</keyword>
<evidence type="ECO:0000313" key="4">
    <source>
        <dbReference type="EMBL" id="QCK85844.1"/>
    </source>
</evidence>
<dbReference type="SFLD" id="SFLDS00019">
    <property type="entry name" value="Glutathione_Transferase_(cytos"/>
    <property type="match status" value="1"/>
</dbReference>
<sequence>MLLHHRFFCPHSRFVRLVLAERGLETDMAEAKPWERHDDFLRLNPEGTTPVLEVSDELAIPGAEIIVTYFEESVGHPPERKLLPDGPVQRVEVRRLMHWFGVKFFEEVSGPLVAEKIDKRFMPPTQGGGGPNTSAIRAARANIRYHLRYIGWLAQRNDWLAGPELSYADLVAAAHLSVVDYLGDVPWTDDETAKDWYAKVKSRPSFRALLADRVVGMPASATYADLDF</sequence>
<evidence type="ECO:0000256" key="1">
    <source>
        <dbReference type="ARBA" id="ARBA00011738"/>
    </source>
</evidence>
<dbReference type="InterPro" id="IPR010987">
    <property type="entry name" value="Glutathione-S-Trfase_C-like"/>
</dbReference>
<feature type="domain" description="GST C-terminal" evidence="3">
    <location>
        <begin position="86"/>
        <end position="228"/>
    </location>
</feature>
<dbReference type="PANTHER" id="PTHR43969">
    <property type="entry name" value="GLUTATHIONE S TRANSFERASE D10, ISOFORM A-RELATED"/>
    <property type="match status" value="1"/>
</dbReference>
<comment type="subunit">
    <text evidence="1">Homodimer.</text>
</comment>
<dbReference type="RefSeq" id="WP_137099177.1">
    <property type="nucleotide sequence ID" value="NZ_CP039865.1"/>
</dbReference>
<dbReference type="PROSITE" id="PS50405">
    <property type="entry name" value="GST_CTER"/>
    <property type="match status" value="1"/>
</dbReference>
<dbReference type="Gene3D" id="3.40.30.10">
    <property type="entry name" value="Glutaredoxin"/>
    <property type="match status" value="1"/>
</dbReference>
<dbReference type="PANTHER" id="PTHR43969:SF9">
    <property type="entry name" value="GLUTATHIONE S TRANSFERASE D10, ISOFORM A-RELATED"/>
    <property type="match status" value="1"/>
</dbReference>
<evidence type="ECO:0000313" key="5">
    <source>
        <dbReference type="Proteomes" id="UP000298588"/>
    </source>
</evidence>
<dbReference type="InterPro" id="IPR004045">
    <property type="entry name" value="Glutathione_S-Trfase_N"/>
</dbReference>
<dbReference type="InterPro" id="IPR036249">
    <property type="entry name" value="Thioredoxin-like_sf"/>
</dbReference>
<dbReference type="Pfam" id="PF13409">
    <property type="entry name" value="GST_N_2"/>
    <property type="match status" value="1"/>
</dbReference>